<proteinExistence type="predicted"/>
<dbReference type="Pfam" id="PF00534">
    <property type="entry name" value="Glycos_transf_1"/>
    <property type="match status" value="1"/>
</dbReference>
<name>A0A497EN25_9CREN</name>
<dbReference type="InterPro" id="IPR001296">
    <property type="entry name" value="Glyco_trans_1"/>
</dbReference>
<dbReference type="PANTHER" id="PTHR12526:SF595">
    <property type="entry name" value="BLL5217 PROTEIN"/>
    <property type="match status" value="1"/>
</dbReference>
<dbReference type="InterPro" id="IPR028098">
    <property type="entry name" value="Glyco_trans_4-like_N"/>
</dbReference>
<accession>A0A497EN25</accession>
<sequence length="360" mass="40645">MLSLAGVITVKIAVISTPHERTPPLRYGGTERVVYYLVEGLVKRGHDVTLFATGDSFSRAKLRYAFEKPDRSYSAEREIQHVLYALDEIRGDGFDFIHNHCDWYGIAPFLKGIEDIDVPAATTTHGTYTRDFWFMVNPRNRGVFIAISKRQAEVHPFINYVGVVYNAIEPREYPFKRDKEDFLLFVGALLPHKGVHIAIDVAKKLGMKLVIAGKPDVNYADYYQSLLRQVDGNHITILGEVSEDEKRDLMSRAKCLLFTSTYEEPFGVVMIEAMACGTPVVALRNGAAPEVVEDGRTGYLVRSVDDMIKAVKLVDLIKPDACRARVEELFSVDVMVESYLRMYRLISERALVSLALSKRV</sequence>
<gene>
    <name evidence="3" type="ORF">DRJ31_06415</name>
</gene>
<organism evidence="3 4">
    <name type="scientific">Thermoproteota archaeon</name>
    <dbReference type="NCBI Taxonomy" id="2056631"/>
    <lineage>
        <taxon>Archaea</taxon>
        <taxon>Thermoproteota</taxon>
    </lineage>
</organism>
<protein>
    <submittedName>
        <fullName evidence="3">Glycosyltransferase family 4 protein</fullName>
    </submittedName>
</protein>
<feature type="domain" description="Glycosyltransferase subfamily 4-like N-terminal" evidence="2">
    <location>
        <begin position="27"/>
        <end position="150"/>
    </location>
</feature>
<dbReference type="AlphaFoldDB" id="A0A497EN25"/>
<evidence type="ECO:0000259" key="1">
    <source>
        <dbReference type="Pfam" id="PF00534"/>
    </source>
</evidence>
<dbReference type="SUPFAM" id="SSF53756">
    <property type="entry name" value="UDP-Glycosyltransferase/glycogen phosphorylase"/>
    <property type="match status" value="1"/>
</dbReference>
<reference evidence="3 4" key="1">
    <citation type="submission" date="2018-06" db="EMBL/GenBank/DDBJ databases">
        <title>Extensive metabolic versatility and redundancy in microbially diverse, dynamic hydrothermal sediments.</title>
        <authorList>
            <person name="Dombrowski N."/>
            <person name="Teske A."/>
            <person name="Baker B.J."/>
        </authorList>
    </citation>
    <scope>NUCLEOTIDE SEQUENCE [LARGE SCALE GENOMIC DNA]</scope>
    <source>
        <strain evidence="3">B66_G16</strain>
    </source>
</reference>
<evidence type="ECO:0000313" key="4">
    <source>
        <dbReference type="Proteomes" id="UP000278475"/>
    </source>
</evidence>
<dbReference type="CDD" id="cd03802">
    <property type="entry name" value="GT4_AviGT4-like"/>
    <property type="match status" value="1"/>
</dbReference>
<dbReference type="GO" id="GO:0016757">
    <property type="term" value="F:glycosyltransferase activity"/>
    <property type="evidence" value="ECO:0007669"/>
    <property type="project" value="InterPro"/>
</dbReference>
<dbReference type="Gene3D" id="3.40.50.2000">
    <property type="entry name" value="Glycogen Phosphorylase B"/>
    <property type="match status" value="2"/>
</dbReference>
<comment type="caution">
    <text evidence="3">The sequence shown here is derived from an EMBL/GenBank/DDBJ whole genome shotgun (WGS) entry which is preliminary data.</text>
</comment>
<dbReference type="EMBL" id="QMQV01000058">
    <property type="protein sequence ID" value="RLE48804.1"/>
    <property type="molecule type" value="Genomic_DNA"/>
</dbReference>
<evidence type="ECO:0000313" key="3">
    <source>
        <dbReference type="EMBL" id="RLE48804.1"/>
    </source>
</evidence>
<feature type="domain" description="Glycosyl transferase family 1" evidence="1">
    <location>
        <begin position="175"/>
        <end position="313"/>
    </location>
</feature>
<dbReference type="Pfam" id="PF13439">
    <property type="entry name" value="Glyco_transf_4"/>
    <property type="match status" value="1"/>
</dbReference>
<dbReference type="PANTHER" id="PTHR12526">
    <property type="entry name" value="GLYCOSYLTRANSFERASE"/>
    <property type="match status" value="1"/>
</dbReference>
<dbReference type="Proteomes" id="UP000278475">
    <property type="component" value="Unassembled WGS sequence"/>
</dbReference>
<evidence type="ECO:0000259" key="2">
    <source>
        <dbReference type="Pfam" id="PF13439"/>
    </source>
</evidence>